<evidence type="ECO:0000313" key="3">
    <source>
        <dbReference type="Proteomes" id="UP000046373"/>
    </source>
</evidence>
<dbReference type="Proteomes" id="UP000046373">
    <property type="component" value="Unassembled WGS sequence"/>
</dbReference>
<sequence>MKARCGSSARLRCHPSCQAQSSQSPGDAATTSPPPKPKCRTAWQPTGGSHHSKPPPQPVREDRPKEVASSDAGLHCRRFDPDVLAPWSRRTARIDHIVHHLALALGGRPARRLMLPLSNDTLLRLVRRRGTPGFVPPAVVGIDDWTWRRNQRYGTIICDLERRRPPTGVHDGSARKSLELLPPRIPLDSKISNELNIYRDAAELEKLRDAARAGRVARHPLQARWIDWRNCAGTRAESLPAL</sequence>
<proteinExistence type="predicted"/>
<feature type="compositionally biased region" description="Basic and acidic residues" evidence="1">
    <location>
        <begin position="59"/>
        <end position="68"/>
    </location>
</feature>
<evidence type="ECO:0000313" key="2">
    <source>
        <dbReference type="EMBL" id="CDX35464.1"/>
    </source>
</evidence>
<accession>A0A090EVE5</accession>
<dbReference type="AlphaFoldDB" id="A0A090EVE5"/>
<feature type="compositionally biased region" description="Polar residues" evidence="1">
    <location>
        <begin position="17"/>
        <end position="31"/>
    </location>
</feature>
<gene>
    <name evidence="2" type="ORF">MPLDJ20_20204</name>
</gene>
<evidence type="ECO:0000256" key="1">
    <source>
        <dbReference type="SAM" id="MobiDB-lite"/>
    </source>
</evidence>
<protein>
    <recommendedName>
        <fullName evidence="4">Transposase</fullName>
    </recommendedName>
</protein>
<evidence type="ECO:0008006" key="4">
    <source>
        <dbReference type="Google" id="ProtNLM"/>
    </source>
</evidence>
<feature type="region of interest" description="Disordered" evidence="1">
    <location>
        <begin position="1"/>
        <end position="72"/>
    </location>
</feature>
<dbReference type="EMBL" id="CCNB01000012">
    <property type="protein sequence ID" value="CDX35464.1"/>
    <property type="molecule type" value="Genomic_DNA"/>
</dbReference>
<name>A0A090EVE5_MESPL</name>
<organism evidence="2 3">
    <name type="scientific">Mesorhizobium plurifarium</name>
    <dbReference type="NCBI Taxonomy" id="69974"/>
    <lineage>
        <taxon>Bacteria</taxon>
        <taxon>Pseudomonadati</taxon>
        <taxon>Pseudomonadota</taxon>
        <taxon>Alphaproteobacteria</taxon>
        <taxon>Hyphomicrobiales</taxon>
        <taxon>Phyllobacteriaceae</taxon>
        <taxon>Mesorhizobium</taxon>
    </lineage>
</organism>
<reference evidence="2 3" key="1">
    <citation type="submission" date="2014-08" db="EMBL/GenBank/DDBJ databases">
        <authorList>
            <person name="Moulin Lionel"/>
        </authorList>
    </citation>
    <scope>NUCLEOTIDE SEQUENCE [LARGE SCALE GENOMIC DNA]</scope>
</reference>